<dbReference type="Proteomes" id="UP000325957">
    <property type="component" value="Unassembled WGS sequence"/>
</dbReference>
<keyword evidence="4" id="KW-0808">Transferase</keyword>
<dbReference type="InterPro" id="IPR002656">
    <property type="entry name" value="Acyl_transf_3_dom"/>
</dbReference>
<name>A0A5J5L100_9MICC</name>
<evidence type="ECO:0000313" key="4">
    <source>
        <dbReference type="EMBL" id="KAA9395617.1"/>
    </source>
</evidence>
<keyword evidence="2" id="KW-0472">Membrane</keyword>
<feature type="domain" description="Acyltransferase 3" evidence="3">
    <location>
        <begin position="57"/>
        <end position="394"/>
    </location>
</feature>
<comment type="caution">
    <text evidence="4">The sequence shown here is derived from an EMBL/GenBank/DDBJ whole genome shotgun (WGS) entry which is preliminary data.</text>
</comment>
<keyword evidence="4" id="KW-0012">Acyltransferase</keyword>
<keyword evidence="5" id="KW-1185">Reference proteome</keyword>
<feature type="region of interest" description="Disordered" evidence="1">
    <location>
        <begin position="1"/>
        <end position="52"/>
    </location>
</feature>
<organism evidence="4 5">
    <name type="scientific">Kocuria coralli</name>
    <dbReference type="NCBI Taxonomy" id="1461025"/>
    <lineage>
        <taxon>Bacteria</taxon>
        <taxon>Bacillati</taxon>
        <taxon>Actinomycetota</taxon>
        <taxon>Actinomycetes</taxon>
        <taxon>Micrococcales</taxon>
        <taxon>Micrococcaceae</taxon>
        <taxon>Kocuria</taxon>
    </lineage>
</organism>
<dbReference type="AlphaFoldDB" id="A0A5J5L100"/>
<feature type="transmembrane region" description="Helical" evidence="2">
    <location>
        <begin position="296"/>
        <end position="315"/>
    </location>
</feature>
<proteinExistence type="predicted"/>
<dbReference type="GO" id="GO:0016747">
    <property type="term" value="F:acyltransferase activity, transferring groups other than amino-acyl groups"/>
    <property type="evidence" value="ECO:0007669"/>
    <property type="project" value="InterPro"/>
</dbReference>
<evidence type="ECO:0000256" key="1">
    <source>
        <dbReference type="SAM" id="MobiDB-lite"/>
    </source>
</evidence>
<feature type="transmembrane region" description="Helical" evidence="2">
    <location>
        <begin position="336"/>
        <end position="358"/>
    </location>
</feature>
<feature type="transmembrane region" description="Helical" evidence="2">
    <location>
        <begin position="378"/>
        <end position="399"/>
    </location>
</feature>
<feature type="transmembrane region" description="Helical" evidence="2">
    <location>
        <begin position="210"/>
        <end position="229"/>
    </location>
</feature>
<feature type="transmembrane region" description="Helical" evidence="2">
    <location>
        <begin position="235"/>
        <end position="255"/>
    </location>
</feature>
<dbReference type="Pfam" id="PF01757">
    <property type="entry name" value="Acyl_transf_3"/>
    <property type="match status" value="1"/>
</dbReference>
<dbReference type="EMBL" id="SZWF01000001">
    <property type="protein sequence ID" value="KAA9395617.1"/>
    <property type="molecule type" value="Genomic_DNA"/>
</dbReference>
<sequence>MSLTVGGSRAPGERGTVHRRVHRGGLSMSQGQGAPARHQGETVAEGSTPKGGGGRDRFLDMLRAIALVRVVTYHTFGGAFFSMVFPAIGIMFALAGSLMAASLKRPAGSVLRSRTRRLLLPFWAYSITVLVLFALHGWVPGDQGTGPWYRLLFWFVPLGDPPFPDELGGGIGVQDPTWPIQAGEILWYIRAYFWFMLLSPLLLKIFRAQPLLTFLAPLAMLVILEWGVVPMPDGLTAELYDLGVYGSCWILGFAHHDGYLRRLSLKVVIPVSLAVMALGFWWAFNHQTEDGMDLNAIPIGQALWSLGFCAVLMRISPRWQQFPRPLRFLDGFVTLLNNRAVTVYLWHNLLIALTVPIMEPVYESEAAWELMPRFLETSWPPFILTWLMLAVVLCAVGWVEDIAAKRRPRLWPTGRRERQKALSASL</sequence>
<feature type="transmembrane region" description="Helical" evidence="2">
    <location>
        <begin position="122"/>
        <end position="139"/>
    </location>
</feature>
<gene>
    <name evidence="4" type="ORF">FCK90_00920</name>
</gene>
<reference evidence="4 5" key="1">
    <citation type="submission" date="2019-05" db="EMBL/GenBank/DDBJ databases">
        <title>Kocuria coralli sp. nov., a novel actinobacterium isolated from coral reef seawater.</title>
        <authorList>
            <person name="Li J."/>
        </authorList>
    </citation>
    <scope>NUCLEOTIDE SEQUENCE [LARGE SCALE GENOMIC DNA]</scope>
    <source>
        <strain evidence="4 5">SCSIO 13007</strain>
    </source>
</reference>
<evidence type="ECO:0000313" key="5">
    <source>
        <dbReference type="Proteomes" id="UP000325957"/>
    </source>
</evidence>
<accession>A0A5J5L100</accession>
<feature type="transmembrane region" description="Helical" evidence="2">
    <location>
        <begin position="267"/>
        <end position="284"/>
    </location>
</feature>
<protein>
    <submittedName>
        <fullName evidence="4">Acyltransferase</fullName>
    </submittedName>
</protein>
<keyword evidence="2" id="KW-0812">Transmembrane</keyword>
<feature type="transmembrane region" description="Helical" evidence="2">
    <location>
        <begin position="185"/>
        <end position="203"/>
    </location>
</feature>
<evidence type="ECO:0000256" key="2">
    <source>
        <dbReference type="SAM" id="Phobius"/>
    </source>
</evidence>
<evidence type="ECO:0000259" key="3">
    <source>
        <dbReference type="Pfam" id="PF01757"/>
    </source>
</evidence>
<dbReference type="OrthoDB" id="5171428at2"/>
<keyword evidence="2" id="KW-1133">Transmembrane helix</keyword>
<feature type="transmembrane region" description="Helical" evidence="2">
    <location>
        <begin position="79"/>
        <end position="101"/>
    </location>
</feature>